<feature type="compositionally biased region" description="Polar residues" evidence="5">
    <location>
        <begin position="494"/>
        <end position="509"/>
    </location>
</feature>
<evidence type="ECO:0000313" key="7">
    <source>
        <dbReference type="EMBL" id="KAA0189364.1"/>
    </source>
</evidence>
<comment type="caution">
    <text evidence="7">The sequence shown here is derived from an EMBL/GenBank/DDBJ whole genome shotgun (WGS) entry which is preliminary data.</text>
</comment>
<name>A0A8E0RSN9_9TREM</name>
<proteinExistence type="predicted"/>
<dbReference type="Proteomes" id="UP000728185">
    <property type="component" value="Unassembled WGS sequence"/>
</dbReference>
<keyword evidence="3 6" id="KW-1133">Transmembrane helix</keyword>
<dbReference type="PANTHER" id="PTHR21284:SF12">
    <property type="entry name" value="EG:80H7.2 PROTEIN"/>
    <property type="match status" value="1"/>
</dbReference>
<feature type="transmembrane region" description="Helical" evidence="6">
    <location>
        <begin position="103"/>
        <end position="127"/>
    </location>
</feature>
<feature type="region of interest" description="Disordered" evidence="5">
    <location>
        <begin position="384"/>
        <end position="421"/>
    </location>
</feature>
<reference evidence="7" key="1">
    <citation type="submission" date="2019-05" db="EMBL/GenBank/DDBJ databases">
        <title>Annotation for the trematode Fasciolopsis buski.</title>
        <authorList>
            <person name="Choi Y.-J."/>
        </authorList>
    </citation>
    <scope>NUCLEOTIDE SEQUENCE</scope>
    <source>
        <strain evidence="7">HT</strain>
        <tissue evidence="7">Whole worm</tissue>
    </source>
</reference>
<protein>
    <submittedName>
        <fullName evidence="7">Uncharacterized protein</fullName>
    </submittedName>
</protein>
<evidence type="ECO:0000256" key="6">
    <source>
        <dbReference type="SAM" id="Phobius"/>
    </source>
</evidence>
<feature type="region of interest" description="Disordered" evidence="5">
    <location>
        <begin position="325"/>
        <end position="369"/>
    </location>
</feature>
<organism evidence="7 8">
    <name type="scientific">Fasciolopsis buskii</name>
    <dbReference type="NCBI Taxonomy" id="27845"/>
    <lineage>
        <taxon>Eukaryota</taxon>
        <taxon>Metazoa</taxon>
        <taxon>Spiralia</taxon>
        <taxon>Lophotrochozoa</taxon>
        <taxon>Platyhelminthes</taxon>
        <taxon>Trematoda</taxon>
        <taxon>Digenea</taxon>
        <taxon>Plagiorchiida</taxon>
        <taxon>Echinostomata</taxon>
        <taxon>Echinostomatoidea</taxon>
        <taxon>Fasciolidae</taxon>
        <taxon>Fasciolopsis</taxon>
    </lineage>
</organism>
<dbReference type="GO" id="GO:0016020">
    <property type="term" value="C:membrane"/>
    <property type="evidence" value="ECO:0007669"/>
    <property type="project" value="UniProtKB-SubCell"/>
</dbReference>
<gene>
    <name evidence="7" type="ORF">FBUS_00664</name>
</gene>
<accession>A0A8E0RSN9</accession>
<comment type="subcellular location">
    <subcellularLocation>
        <location evidence="1">Membrane</location>
        <topology evidence="1">Multi-pass membrane protein</topology>
    </subcellularLocation>
</comment>
<feature type="compositionally biased region" description="Low complexity" evidence="5">
    <location>
        <begin position="325"/>
        <end position="340"/>
    </location>
</feature>
<evidence type="ECO:0000256" key="2">
    <source>
        <dbReference type="ARBA" id="ARBA00022692"/>
    </source>
</evidence>
<feature type="compositionally biased region" description="Polar residues" evidence="5">
    <location>
        <begin position="390"/>
        <end position="417"/>
    </location>
</feature>
<dbReference type="Pfam" id="PF13903">
    <property type="entry name" value="Claudin_2"/>
    <property type="match status" value="1"/>
</dbReference>
<dbReference type="AlphaFoldDB" id="A0A8E0RSN9"/>
<keyword evidence="8" id="KW-1185">Reference proteome</keyword>
<dbReference type="EMBL" id="LUCM01007780">
    <property type="protein sequence ID" value="KAA0189364.1"/>
    <property type="molecule type" value="Genomic_DNA"/>
</dbReference>
<dbReference type="InterPro" id="IPR004031">
    <property type="entry name" value="PMP22/EMP/MP20/Claudin"/>
</dbReference>
<feature type="transmembrane region" description="Helical" evidence="6">
    <location>
        <begin position="12"/>
        <end position="38"/>
    </location>
</feature>
<feature type="region of interest" description="Disordered" evidence="5">
    <location>
        <begin position="263"/>
        <end position="290"/>
    </location>
</feature>
<feature type="transmembrane region" description="Helical" evidence="6">
    <location>
        <begin position="197"/>
        <end position="221"/>
    </location>
</feature>
<keyword evidence="4 6" id="KW-0472">Membrane</keyword>
<keyword evidence="2 6" id="KW-0812">Transmembrane</keyword>
<evidence type="ECO:0000256" key="1">
    <source>
        <dbReference type="ARBA" id="ARBA00004141"/>
    </source>
</evidence>
<feature type="region of interest" description="Disordered" evidence="5">
    <location>
        <begin position="463"/>
        <end position="511"/>
    </location>
</feature>
<evidence type="ECO:0000256" key="3">
    <source>
        <dbReference type="ARBA" id="ARBA00022989"/>
    </source>
</evidence>
<evidence type="ECO:0000256" key="4">
    <source>
        <dbReference type="ARBA" id="ARBA00023136"/>
    </source>
</evidence>
<evidence type="ECO:0000313" key="8">
    <source>
        <dbReference type="Proteomes" id="UP000728185"/>
    </source>
</evidence>
<feature type="compositionally biased region" description="Polar residues" evidence="5">
    <location>
        <begin position="464"/>
        <end position="481"/>
    </location>
</feature>
<feature type="transmembrane region" description="Helical" evidence="6">
    <location>
        <begin position="147"/>
        <end position="168"/>
    </location>
</feature>
<feature type="compositionally biased region" description="Polar residues" evidence="5">
    <location>
        <begin position="279"/>
        <end position="290"/>
    </location>
</feature>
<dbReference type="OrthoDB" id="6246978at2759"/>
<sequence>MPVNIKQQQRRPLLWTCLSFTTFGLLCCLVSFVLPYWYARYPQSKSRFVRLGLWEICFEDFMPADLGNLMYNGCFYLYDQKISALWSLIFRSEYLICSELSNWSILLAWFVVCQAFQTFGFVAYVLVEVVLIAQACNLVSSRGPRAVFFSIIVSGATFLFVLISSITMGTGVDAESKRKPADEQDWLISLDQCSLSWAYGIAVLSLLGCLVPFVILCWCVYPKRSTSGLLSVSAWDWPDRNDLICRYHLNDLRTLSSQSQSVRSRSMVSGDLGSARPYSHSSLSGQMPHRTTASASITRDVLYPAKPLTVSTDVVKAVPLTSYQARSRYSRSSSASNNQRAPRVPESVSQASFDGNGKLSSYDPRSPDSISLLSYERNMAPMMAPKRRTPSNTVSEQSSILTHESSTRMYRPSNHTSRGIPAQEDRRDLYEFDSPEQLSAATLTMEAVTESMHLSTGRPVRLRSATSGMDTSVWTGDSSIQAARPMGRSRSKSNLKQTPQRSVSPTPSEQPVRRFAEFMLLPDLNTLDNPCSTPVLIFDRNNPSSHN</sequence>
<evidence type="ECO:0000256" key="5">
    <source>
        <dbReference type="SAM" id="MobiDB-lite"/>
    </source>
</evidence>
<dbReference type="PANTHER" id="PTHR21284">
    <property type="entry name" value="EG:80H7.2 PROTEIN"/>
    <property type="match status" value="1"/>
</dbReference>
<dbReference type="Gene3D" id="1.20.140.150">
    <property type="match status" value="1"/>
</dbReference>